<gene>
    <name evidence="2" type="ORF">ELS83_08920</name>
</gene>
<protein>
    <submittedName>
        <fullName evidence="2">DUF2007 domain-containing protein</fullName>
    </submittedName>
</protein>
<comment type="caution">
    <text evidence="2">The sequence shown here is derived from an EMBL/GenBank/DDBJ whole genome shotgun (WGS) entry which is preliminary data.</text>
</comment>
<sequence length="135" mass="15476">MANLRLKLHRNTDKCPIPLKINVKPSKNFLSFYLKFNRIGTFVEFLYLRKKHKSLKLQLMTDGTNLVCVYTGSMVNVKYYKERLEEIGIPSLLKDEFSSGTIVGIGGTPDTVDLFVEEENEAKARNCISNLQEQE</sequence>
<feature type="domain" description="DUF2007" evidence="1">
    <location>
        <begin position="67"/>
        <end position="131"/>
    </location>
</feature>
<dbReference type="InterPro" id="IPR018551">
    <property type="entry name" value="DUF2007"/>
</dbReference>
<name>A0ABX1WV17_9BACT</name>
<accession>A0ABX1WV17</accession>
<dbReference type="Proteomes" id="UP000732105">
    <property type="component" value="Unassembled WGS sequence"/>
</dbReference>
<proteinExistence type="predicted"/>
<reference evidence="2 3" key="1">
    <citation type="submission" date="2018-12" db="EMBL/GenBank/DDBJ databases">
        <title>Marinifilum JC070 sp. nov., a marine bacterium isolated from Yongle Blue Hole in the South China Sea.</title>
        <authorList>
            <person name="Fu T."/>
        </authorList>
    </citation>
    <scope>NUCLEOTIDE SEQUENCE [LARGE SCALE GENOMIC DNA]</scope>
    <source>
        <strain evidence="2 3">JC070</strain>
    </source>
</reference>
<dbReference type="Pfam" id="PF09413">
    <property type="entry name" value="DUF2007"/>
    <property type="match status" value="1"/>
</dbReference>
<dbReference type="EMBL" id="RZNH01000012">
    <property type="protein sequence ID" value="NOU59943.1"/>
    <property type="molecule type" value="Genomic_DNA"/>
</dbReference>
<keyword evidence="3" id="KW-1185">Reference proteome</keyword>
<evidence type="ECO:0000259" key="1">
    <source>
        <dbReference type="Pfam" id="PF09413"/>
    </source>
</evidence>
<evidence type="ECO:0000313" key="3">
    <source>
        <dbReference type="Proteomes" id="UP000732105"/>
    </source>
</evidence>
<evidence type="ECO:0000313" key="2">
    <source>
        <dbReference type="EMBL" id="NOU59943.1"/>
    </source>
</evidence>
<organism evidence="2 3">
    <name type="scientific">Marinifilum caeruleilacunae</name>
    <dbReference type="NCBI Taxonomy" id="2499076"/>
    <lineage>
        <taxon>Bacteria</taxon>
        <taxon>Pseudomonadati</taxon>
        <taxon>Bacteroidota</taxon>
        <taxon>Bacteroidia</taxon>
        <taxon>Marinilabiliales</taxon>
        <taxon>Marinifilaceae</taxon>
    </lineage>
</organism>